<dbReference type="RefSeq" id="WP_115268415.1">
    <property type="nucleotide sequence ID" value="NZ_CASFEE010000004.1"/>
</dbReference>
<dbReference type="OrthoDB" id="24041at2"/>
<gene>
    <name evidence="6" type="ORF">NCTC10723_00159</name>
</gene>
<dbReference type="InterPro" id="IPR052032">
    <property type="entry name" value="ATP-dep_AA_Ligase"/>
</dbReference>
<dbReference type="PANTHER" id="PTHR43585:SF2">
    <property type="entry name" value="ATP-GRASP ENZYME FSQD"/>
    <property type="match status" value="1"/>
</dbReference>
<keyword evidence="2 4" id="KW-0547">Nucleotide-binding</keyword>
<dbReference type="AlphaFoldDB" id="A0A377GUS8"/>
<organism evidence="6 7">
    <name type="scientific">Fusobacterium necrogenes</name>
    <dbReference type="NCBI Taxonomy" id="858"/>
    <lineage>
        <taxon>Bacteria</taxon>
        <taxon>Fusobacteriati</taxon>
        <taxon>Fusobacteriota</taxon>
        <taxon>Fusobacteriia</taxon>
        <taxon>Fusobacteriales</taxon>
        <taxon>Fusobacteriaceae</taxon>
        <taxon>Fusobacterium</taxon>
    </lineage>
</organism>
<keyword evidence="7" id="KW-1185">Reference proteome</keyword>
<sequence>MNFIFISPNFPKSYWNFCRGLKNNGVNTLGIGDADYDFLSDELKESLNEYYKVSSLENYDEVYRACAYFAFKYGKIDWLESNNEYWLLRDAQLRTDFNITSGLKNDKIAGIKYKSKMKEFYEKAGVKTARYHMVSTFEEGKKFTDMVGFPVVVKPNNGVGAAATYKLRDEGEMKFFYDNLGEEEYIMEEFINGELLSYDGIAGRNREIIFETAHAYPVPIMEIVNNGMDVMYYSFREIPEDLKEAGRRVVQTFDTNSRFFHCEFFRLLEDKPGLGNKGDIIGLEVNMRPPGGYTPDMMNFANDIDVYQVWANMITYNKGFYNKDSRPYCCVYAARRDGYRYVHSIDTVLNRYKYNIVMKERMPEVLSGAMGNDMLTARFPEQEQAMEFIDFYLKKM</sequence>
<dbReference type="SUPFAM" id="SSF56059">
    <property type="entry name" value="Glutathione synthetase ATP-binding domain-like"/>
    <property type="match status" value="1"/>
</dbReference>
<protein>
    <submittedName>
        <fullName evidence="6">Carbamoyl phosphate synthase-like protein</fullName>
    </submittedName>
</protein>
<dbReference type="EMBL" id="UGGU01000003">
    <property type="protein sequence ID" value="STO30730.1"/>
    <property type="molecule type" value="Genomic_DNA"/>
</dbReference>
<dbReference type="PROSITE" id="PS50975">
    <property type="entry name" value="ATP_GRASP"/>
    <property type="match status" value="1"/>
</dbReference>
<keyword evidence="3 4" id="KW-0067">ATP-binding</keyword>
<dbReference type="Proteomes" id="UP000255328">
    <property type="component" value="Unassembled WGS sequence"/>
</dbReference>
<dbReference type="GO" id="GO:0016874">
    <property type="term" value="F:ligase activity"/>
    <property type="evidence" value="ECO:0007669"/>
    <property type="project" value="UniProtKB-KW"/>
</dbReference>
<accession>A0A377GUS8</accession>
<evidence type="ECO:0000259" key="5">
    <source>
        <dbReference type="PROSITE" id="PS50975"/>
    </source>
</evidence>
<dbReference type="PANTHER" id="PTHR43585">
    <property type="entry name" value="FUMIPYRROLE BIOSYNTHESIS PROTEIN C"/>
    <property type="match status" value="1"/>
</dbReference>
<evidence type="ECO:0000256" key="1">
    <source>
        <dbReference type="ARBA" id="ARBA00022598"/>
    </source>
</evidence>
<dbReference type="Gene3D" id="3.30.470.20">
    <property type="entry name" value="ATP-grasp fold, B domain"/>
    <property type="match status" value="1"/>
</dbReference>
<feature type="domain" description="ATP-grasp" evidence="5">
    <location>
        <begin position="118"/>
        <end position="315"/>
    </location>
</feature>
<proteinExistence type="predicted"/>
<keyword evidence="1" id="KW-0436">Ligase</keyword>
<dbReference type="InterPro" id="IPR013815">
    <property type="entry name" value="ATP_grasp_subdomain_1"/>
</dbReference>
<dbReference type="GO" id="GO:0046872">
    <property type="term" value="F:metal ion binding"/>
    <property type="evidence" value="ECO:0007669"/>
    <property type="project" value="InterPro"/>
</dbReference>
<evidence type="ECO:0000313" key="6">
    <source>
        <dbReference type="EMBL" id="STO30730.1"/>
    </source>
</evidence>
<reference evidence="6 7" key="1">
    <citation type="submission" date="2018-06" db="EMBL/GenBank/DDBJ databases">
        <authorList>
            <consortium name="Pathogen Informatics"/>
            <person name="Doyle S."/>
        </authorList>
    </citation>
    <scope>NUCLEOTIDE SEQUENCE [LARGE SCALE GENOMIC DNA]</scope>
    <source>
        <strain evidence="6 7">NCTC10723</strain>
    </source>
</reference>
<name>A0A377GUS8_9FUSO</name>
<dbReference type="GO" id="GO:0005524">
    <property type="term" value="F:ATP binding"/>
    <property type="evidence" value="ECO:0007669"/>
    <property type="project" value="UniProtKB-UniRule"/>
</dbReference>
<dbReference type="InterPro" id="IPR011761">
    <property type="entry name" value="ATP-grasp"/>
</dbReference>
<evidence type="ECO:0000256" key="3">
    <source>
        <dbReference type="ARBA" id="ARBA00022840"/>
    </source>
</evidence>
<evidence type="ECO:0000256" key="4">
    <source>
        <dbReference type="PROSITE-ProRule" id="PRU00409"/>
    </source>
</evidence>
<dbReference type="Gene3D" id="3.30.1490.20">
    <property type="entry name" value="ATP-grasp fold, A domain"/>
    <property type="match status" value="1"/>
</dbReference>
<evidence type="ECO:0000256" key="2">
    <source>
        <dbReference type="ARBA" id="ARBA00022741"/>
    </source>
</evidence>
<evidence type="ECO:0000313" key="7">
    <source>
        <dbReference type="Proteomes" id="UP000255328"/>
    </source>
</evidence>